<feature type="compositionally biased region" description="Low complexity" evidence="1">
    <location>
        <begin position="206"/>
        <end position="216"/>
    </location>
</feature>
<protein>
    <submittedName>
        <fullName evidence="2">Leucine-rich repeat-containing protein C10orf11-like protein</fullName>
    </submittedName>
</protein>
<sequence>MDFVIIEEEDLLQDNNIYVNNSAVVFNNKRLSYVGQDCWKIPPVLVQMYGTKVQFLDLSFNCLMTLQGVEMFPNLEELVLDNNKLSDSVLVPQLPNLHILSLNKNNISNLESLLTKIAKNLPSLHYLSLLGNAACPNQLSDADKDEEDYQRYRFYVLYHLPRLKFLDSRCVTSEEWKEAQHRGKFMKIIRPESSHVSHRSDTCGGSPPSTYTPLPTSSRCIGDHQGAYGKCRYRYSGKHSEGNRFIQNSDL</sequence>
<dbReference type="PANTHER" id="PTHR46282:SF2">
    <property type="entry name" value="LEUCINE-RICH MELANOCYTE DIFFERENTIATION-ASSOCIATED PROTEIN"/>
    <property type="match status" value="1"/>
</dbReference>
<evidence type="ECO:0000313" key="2">
    <source>
        <dbReference type="EMBL" id="KDR17080.1"/>
    </source>
</evidence>
<accession>A0A067RDY1</accession>
<reference evidence="2 3" key="1">
    <citation type="journal article" date="2014" name="Nat. Commun.">
        <title>Molecular traces of alternative social organization in a termite genome.</title>
        <authorList>
            <person name="Terrapon N."/>
            <person name="Li C."/>
            <person name="Robertson H.M."/>
            <person name="Ji L."/>
            <person name="Meng X."/>
            <person name="Booth W."/>
            <person name="Chen Z."/>
            <person name="Childers C.P."/>
            <person name="Glastad K.M."/>
            <person name="Gokhale K."/>
            <person name="Gowin J."/>
            <person name="Gronenberg W."/>
            <person name="Hermansen R.A."/>
            <person name="Hu H."/>
            <person name="Hunt B.G."/>
            <person name="Huylmans A.K."/>
            <person name="Khalil S.M."/>
            <person name="Mitchell R.D."/>
            <person name="Munoz-Torres M.C."/>
            <person name="Mustard J.A."/>
            <person name="Pan H."/>
            <person name="Reese J.T."/>
            <person name="Scharf M.E."/>
            <person name="Sun F."/>
            <person name="Vogel H."/>
            <person name="Xiao J."/>
            <person name="Yang W."/>
            <person name="Yang Z."/>
            <person name="Yang Z."/>
            <person name="Zhou J."/>
            <person name="Zhu J."/>
            <person name="Brent C.S."/>
            <person name="Elsik C.G."/>
            <person name="Goodisman M.A."/>
            <person name="Liberles D.A."/>
            <person name="Roe R.M."/>
            <person name="Vargo E.L."/>
            <person name="Vilcinskas A."/>
            <person name="Wang J."/>
            <person name="Bornberg-Bauer E."/>
            <person name="Korb J."/>
            <person name="Zhang G."/>
            <person name="Liebig J."/>
        </authorList>
    </citation>
    <scope>NUCLEOTIDE SEQUENCE [LARGE SCALE GENOMIC DNA]</scope>
    <source>
        <tissue evidence="2">Whole organism</tissue>
    </source>
</reference>
<organism evidence="2 3">
    <name type="scientific">Zootermopsis nevadensis</name>
    <name type="common">Dampwood termite</name>
    <dbReference type="NCBI Taxonomy" id="136037"/>
    <lineage>
        <taxon>Eukaryota</taxon>
        <taxon>Metazoa</taxon>
        <taxon>Ecdysozoa</taxon>
        <taxon>Arthropoda</taxon>
        <taxon>Hexapoda</taxon>
        <taxon>Insecta</taxon>
        <taxon>Pterygota</taxon>
        <taxon>Neoptera</taxon>
        <taxon>Polyneoptera</taxon>
        <taxon>Dictyoptera</taxon>
        <taxon>Blattodea</taxon>
        <taxon>Blattoidea</taxon>
        <taxon>Termitoidae</taxon>
        <taxon>Termopsidae</taxon>
        <taxon>Zootermopsis</taxon>
    </lineage>
</organism>
<dbReference type="OMA" id="KNPACPN"/>
<dbReference type="eggNOG" id="KOG1644">
    <property type="taxonomic scope" value="Eukaryota"/>
</dbReference>
<dbReference type="InterPro" id="IPR001611">
    <property type="entry name" value="Leu-rich_rpt"/>
</dbReference>
<dbReference type="Pfam" id="PF14580">
    <property type="entry name" value="LRR_9"/>
    <property type="match status" value="1"/>
</dbReference>
<dbReference type="AlphaFoldDB" id="A0A067RDY1"/>
<dbReference type="PANTHER" id="PTHR46282">
    <property type="entry name" value="LEUCINE-RICH MELANOCYTE DIFFERENTIATION-ASSOCIATED PROTEIN"/>
    <property type="match status" value="1"/>
</dbReference>
<dbReference type="STRING" id="136037.A0A067RDY1"/>
<dbReference type="FunFam" id="3.80.10.10:FF:000793">
    <property type="entry name" value="Leucine rich melanocyte differentiation associated"/>
    <property type="match status" value="1"/>
</dbReference>
<keyword evidence="3" id="KW-1185">Reference proteome</keyword>
<feature type="region of interest" description="Disordered" evidence="1">
    <location>
        <begin position="196"/>
        <end position="216"/>
    </location>
</feature>
<dbReference type="Gene3D" id="3.80.10.10">
    <property type="entry name" value="Ribonuclease Inhibitor"/>
    <property type="match status" value="1"/>
</dbReference>
<gene>
    <name evidence="2" type="ORF">L798_08761</name>
</gene>
<dbReference type="EMBL" id="KK852756">
    <property type="protein sequence ID" value="KDR17080.1"/>
    <property type="molecule type" value="Genomic_DNA"/>
</dbReference>
<proteinExistence type="predicted"/>
<dbReference type="PROSITE" id="PS51450">
    <property type="entry name" value="LRR"/>
    <property type="match status" value="1"/>
</dbReference>
<dbReference type="Proteomes" id="UP000027135">
    <property type="component" value="Unassembled WGS sequence"/>
</dbReference>
<dbReference type="InterPro" id="IPR032675">
    <property type="entry name" value="LRR_dom_sf"/>
</dbReference>
<dbReference type="InterPro" id="IPR043313">
    <property type="entry name" value="LRMDA"/>
</dbReference>
<dbReference type="InParanoid" id="A0A067RDY1"/>
<evidence type="ECO:0000313" key="3">
    <source>
        <dbReference type="Proteomes" id="UP000027135"/>
    </source>
</evidence>
<dbReference type="OrthoDB" id="272149at2759"/>
<evidence type="ECO:0000256" key="1">
    <source>
        <dbReference type="SAM" id="MobiDB-lite"/>
    </source>
</evidence>
<dbReference type="SUPFAM" id="SSF52058">
    <property type="entry name" value="L domain-like"/>
    <property type="match status" value="1"/>
</dbReference>
<name>A0A067RDY1_ZOONE</name>